<name>A0ABP4I9E9_9PSEU</name>
<dbReference type="EMBL" id="BAAAJK010000006">
    <property type="protein sequence ID" value="GAA1384969.1"/>
    <property type="molecule type" value="Genomic_DNA"/>
</dbReference>
<evidence type="ECO:0000313" key="1">
    <source>
        <dbReference type="EMBL" id="GAA1384969.1"/>
    </source>
</evidence>
<dbReference type="Proteomes" id="UP001501414">
    <property type="component" value="Unassembled WGS sequence"/>
</dbReference>
<keyword evidence="2" id="KW-1185">Reference proteome</keyword>
<accession>A0ABP4I9E9</accession>
<organism evidence="1 2">
    <name type="scientific">Pseudonocardia kongjuensis</name>
    <dbReference type="NCBI Taxonomy" id="102227"/>
    <lineage>
        <taxon>Bacteria</taxon>
        <taxon>Bacillati</taxon>
        <taxon>Actinomycetota</taxon>
        <taxon>Actinomycetes</taxon>
        <taxon>Pseudonocardiales</taxon>
        <taxon>Pseudonocardiaceae</taxon>
        <taxon>Pseudonocardia</taxon>
    </lineage>
</organism>
<gene>
    <name evidence="1" type="ORF">GCM10009613_16610</name>
</gene>
<proteinExistence type="predicted"/>
<comment type="caution">
    <text evidence="1">The sequence shown here is derived from an EMBL/GenBank/DDBJ whole genome shotgun (WGS) entry which is preliminary data.</text>
</comment>
<dbReference type="RefSeq" id="WP_344020081.1">
    <property type="nucleotide sequence ID" value="NZ_BAAAJK010000006.1"/>
</dbReference>
<protein>
    <submittedName>
        <fullName evidence="1">Uncharacterized protein</fullName>
    </submittedName>
</protein>
<sequence length="101" mass="10809">MFVEVTESDVRLAEPEVFTAFHVVRPAGMSPDALAAALAGHEVGRPDGDDVLVRVDAVRRMAEGRVGADWAEGFAGMLAYADRKGWLTDDGAMVRAHVEIG</sequence>
<reference evidence="2" key="1">
    <citation type="journal article" date="2019" name="Int. J. Syst. Evol. Microbiol.">
        <title>The Global Catalogue of Microorganisms (GCM) 10K type strain sequencing project: providing services to taxonomists for standard genome sequencing and annotation.</title>
        <authorList>
            <consortium name="The Broad Institute Genomics Platform"/>
            <consortium name="The Broad Institute Genome Sequencing Center for Infectious Disease"/>
            <person name="Wu L."/>
            <person name="Ma J."/>
        </authorList>
    </citation>
    <scope>NUCLEOTIDE SEQUENCE [LARGE SCALE GENOMIC DNA]</scope>
    <source>
        <strain evidence="2">JCM 11896</strain>
    </source>
</reference>
<evidence type="ECO:0000313" key="2">
    <source>
        <dbReference type="Proteomes" id="UP001501414"/>
    </source>
</evidence>